<dbReference type="PANTHER" id="PTHR43804">
    <property type="entry name" value="LD18447P"/>
    <property type="match status" value="1"/>
</dbReference>
<sequence length="212" mass="23995">MMRILRKTARWTHHLSVIQELAIQAPLIDGLRTQSQAGQDLHKRISPAITTLYNLGTSLNELKELDKFKSEHIKETELVQLAEEESDAILAQLKQIESEAFDQLVPSDEDDNCSAILEVRPGTGGEEAVLFTEDMFKMYEKFAILRGWKFSILGWNLAILHIRKCIELRQHHQKPFPVHTVESGRALLVLPGMVCSASSSLRVVFIGFSVFL</sequence>
<keyword evidence="1" id="KW-0488">Methylation</keyword>
<name>A0A0H5QM80_9EUKA</name>
<dbReference type="Gene3D" id="3.30.70.1660">
    <property type="match status" value="1"/>
</dbReference>
<reference evidence="3" key="1">
    <citation type="submission" date="2015-04" db="EMBL/GenBank/DDBJ databases">
        <title>The genome sequence of the plant pathogenic Rhizarian Plasmodiophora brassicae reveals insights in its biotrophic life cycle and the origin of chitin synthesis.</title>
        <authorList>
            <person name="Schwelm A."/>
            <person name="Fogelqvist J."/>
            <person name="Knaust A."/>
            <person name="Julke S."/>
            <person name="Lilja T."/>
            <person name="Dhandapani V."/>
            <person name="Bonilla-Rosso G."/>
            <person name="Karlsson M."/>
            <person name="Shevchenko A."/>
            <person name="Choi S.R."/>
            <person name="Kim H.G."/>
            <person name="Park J.Y."/>
            <person name="Lim Y.P."/>
            <person name="Ludwig-Muller J."/>
            <person name="Dixelius C."/>
        </authorList>
    </citation>
    <scope>NUCLEOTIDE SEQUENCE</scope>
    <source>
        <tissue evidence="3">Potato root galls</tissue>
    </source>
</reference>
<evidence type="ECO:0000259" key="2">
    <source>
        <dbReference type="SMART" id="SM00937"/>
    </source>
</evidence>
<dbReference type="InterPro" id="IPR005139">
    <property type="entry name" value="PCRF"/>
</dbReference>
<accession>A0A0H5QM80</accession>
<dbReference type="Pfam" id="PF03462">
    <property type="entry name" value="PCRF"/>
    <property type="match status" value="1"/>
</dbReference>
<dbReference type="PANTHER" id="PTHR43804:SF7">
    <property type="entry name" value="LD18447P"/>
    <property type="match status" value="1"/>
</dbReference>
<dbReference type="EMBL" id="HACM01002808">
    <property type="protein sequence ID" value="CRZ03250.1"/>
    <property type="molecule type" value="Transcribed_RNA"/>
</dbReference>
<dbReference type="SUPFAM" id="SSF75620">
    <property type="entry name" value="Release factor"/>
    <property type="match status" value="1"/>
</dbReference>
<feature type="domain" description="Peptide chain release factor" evidence="2">
    <location>
        <begin position="71"/>
        <end position="164"/>
    </location>
</feature>
<protein>
    <recommendedName>
        <fullName evidence="2">Peptide chain release factor domain-containing protein</fullName>
    </recommendedName>
</protein>
<evidence type="ECO:0000256" key="1">
    <source>
        <dbReference type="ARBA" id="ARBA00022481"/>
    </source>
</evidence>
<proteinExistence type="predicted"/>
<dbReference type="InterPro" id="IPR045853">
    <property type="entry name" value="Pep_chain_release_fac_I_sf"/>
</dbReference>
<dbReference type="InterPro" id="IPR050057">
    <property type="entry name" value="Prokaryotic/Mito_RF"/>
</dbReference>
<dbReference type="Gene3D" id="6.10.140.1950">
    <property type="match status" value="1"/>
</dbReference>
<dbReference type="GO" id="GO:0006415">
    <property type="term" value="P:translational termination"/>
    <property type="evidence" value="ECO:0007669"/>
    <property type="project" value="InterPro"/>
</dbReference>
<dbReference type="SMART" id="SM00937">
    <property type="entry name" value="PCRF"/>
    <property type="match status" value="1"/>
</dbReference>
<organism evidence="3">
    <name type="scientific">Spongospora subterranea</name>
    <dbReference type="NCBI Taxonomy" id="70186"/>
    <lineage>
        <taxon>Eukaryota</taxon>
        <taxon>Sar</taxon>
        <taxon>Rhizaria</taxon>
        <taxon>Endomyxa</taxon>
        <taxon>Phytomyxea</taxon>
        <taxon>Plasmodiophorida</taxon>
        <taxon>Plasmodiophoridae</taxon>
        <taxon>Spongospora</taxon>
    </lineage>
</organism>
<dbReference type="AlphaFoldDB" id="A0A0H5QM80"/>
<evidence type="ECO:0000313" key="3">
    <source>
        <dbReference type="EMBL" id="CRZ03250.1"/>
    </source>
</evidence>